<dbReference type="InterPro" id="IPR006035">
    <property type="entry name" value="Ureohydrolase"/>
</dbReference>
<dbReference type="Gene3D" id="3.40.800.10">
    <property type="entry name" value="Ureohydrolase domain"/>
    <property type="match status" value="1"/>
</dbReference>
<comment type="similarity">
    <text evidence="4">Belongs to the arginase family.</text>
</comment>
<sequence>MGGKLACGVTIFRVPYHHDERLADDSLVLPGASVTVEPEFPDGTIWERLASLTGAVAAVVAEDAKAGAVPTVVSGDCLVALGTIAGLQRAGLDPGLLWFDAHGDVHTLETTTSGYLGGLSLRLALGAHPDLLAGPLGLRPLPIERAVLVDGRDLDPAEVAYLATSGLVRQPVDALALPDGPLVLHVDVDVIDSAELPGLRFPAPGGPSTGDVLEAVQRVLATGRVAAVDIAGTWHDAPNSRATETLAALLAS</sequence>
<keyword evidence="6" id="KW-1185">Reference proteome</keyword>
<dbReference type="Proteomes" id="UP000256913">
    <property type="component" value="Unassembled WGS sequence"/>
</dbReference>
<dbReference type="PRINTS" id="PR00116">
    <property type="entry name" value="ARGINASE"/>
</dbReference>
<evidence type="ECO:0000313" key="6">
    <source>
        <dbReference type="Proteomes" id="UP000256913"/>
    </source>
</evidence>
<dbReference type="GO" id="GO:0030145">
    <property type="term" value="F:manganese ion binding"/>
    <property type="evidence" value="ECO:0007669"/>
    <property type="project" value="TreeGrafter"/>
</dbReference>
<dbReference type="EMBL" id="QUMQ01000001">
    <property type="protein sequence ID" value="REG00596.1"/>
    <property type="molecule type" value="Genomic_DNA"/>
</dbReference>
<evidence type="ECO:0000256" key="1">
    <source>
        <dbReference type="ARBA" id="ARBA00022723"/>
    </source>
</evidence>
<dbReference type="GO" id="GO:0004053">
    <property type="term" value="F:arginase activity"/>
    <property type="evidence" value="ECO:0007669"/>
    <property type="project" value="TreeGrafter"/>
</dbReference>
<evidence type="ECO:0000313" key="5">
    <source>
        <dbReference type="EMBL" id="REG00596.1"/>
    </source>
</evidence>
<dbReference type="InterPro" id="IPR023696">
    <property type="entry name" value="Ureohydrolase_dom_sf"/>
</dbReference>
<dbReference type="AlphaFoldDB" id="A0A3D9ZTU6"/>
<keyword evidence="3" id="KW-0464">Manganese</keyword>
<dbReference type="PROSITE" id="PS51409">
    <property type="entry name" value="ARGINASE_2"/>
    <property type="match status" value="1"/>
</dbReference>
<comment type="caution">
    <text evidence="5">The sequence shown here is derived from an EMBL/GenBank/DDBJ whole genome shotgun (WGS) entry which is preliminary data.</text>
</comment>
<dbReference type="Pfam" id="PF00491">
    <property type="entry name" value="Arginase"/>
    <property type="match status" value="1"/>
</dbReference>
<reference evidence="5 6" key="1">
    <citation type="submission" date="2018-08" db="EMBL/GenBank/DDBJ databases">
        <title>Sequencing the genomes of 1000 actinobacteria strains.</title>
        <authorList>
            <person name="Klenk H.-P."/>
        </authorList>
    </citation>
    <scope>NUCLEOTIDE SEQUENCE [LARGE SCALE GENOMIC DNA]</scope>
    <source>
        <strain evidence="5 6">DSM 44099</strain>
    </source>
</reference>
<evidence type="ECO:0000256" key="3">
    <source>
        <dbReference type="ARBA" id="ARBA00023211"/>
    </source>
</evidence>
<dbReference type="PANTHER" id="PTHR43782">
    <property type="entry name" value="ARGINASE"/>
    <property type="match status" value="1"/>
</dbReference>
<protein>
    <submittedName>
        <fullName evidence="5">Arginase</fullName>
    </submittedName>
</protein>
<dbReference type="GO" id="GO:0005829">
    <property type="term" value="C:cytosol"/>
    <property type="evidence" value="ECO:0007669"/>
    <property type="project" value="TreeGrafter"/>
</dbReference>
<proteinExistence type="inferred from homology"/>
<keyword evidence="1" id="KW-0479">Metal-binding</keyword>
<organism evidence="5 6">
    <name type="scientific">Asanoa ferruginea</name>
    <dbReference type="NCBI Taxonomy" id="53367"/>
    <lineage>
        <taxon>Bacteria</taxon>
        <taxon>Bacillati</taxon>
        <taxon>Actinomycetota</taxon>
        <taxon>Actinomycetes</taxon>
        <taxon>Micromonosporales</taxon>
        <taxon>Micromonosporaceae</taxon>
        <taxon>Asanoa</taxon>
    </lineage>
</organism>
<dbReference type="SUPFAM" id="SSF52768">
    <property type="entry name" value="Arginase/deacetylase"/>
    <property type="match status" value="1"/>
</dbReference>
<gene>
    <name evidence="5" type="ORF">DFJ67_6651</name>
</gene>
<evidence type="ECO:0000256" key="4">
    <source>
        <dbReference type="PROSITE-ProRule" id="PRU00742"/>
    </source>
</evidence>
<dbReference type="PANTHER" id="PTHR43782:SF3">
    <property type="entry name" value="ARGINASE"/>
    <property type="match status" value="1"/>
</dbReference>
<keyword evidence="2" id="KW-0378">Hydrolase</keyword>
<accession>A0A3D9ZTU6</accession>
<evidence type="ECO:0000256" key="2">
    <source>
        <dbReference type="ARBA" id="ARBA00022801"/>
    </source>
</evidence>
<name>A0A3D9ZTU6_9ACTN</name>